<sequence>RGYLSLDVAAVTIYIQLPLPPVLPVLRPVFGTVVLVNLTCLF</sequence>
<keyword evidence="2" id="KW-1185">Reference proteome</keyword>
<protein>
    <submittedName>
        <fullName evidence="1">Uncharacterized protein</fullName>
    </submittedName>
</protein>
<dbReference type="AlphaFoldDB" id="A0A392QUD1"/>
<reference evidence="1 2" key="1">
    <citation type="journal article" date="2018" name="Front. Plant Sci.">
        <title>Red Clover (Trifolium pratense) and Zigzag Clover (T. medium) - A Picture of Genomic Similarities and Differences.</title>
        <authorList>
            <person name="Dluhosova J."/>
            <person name="Istvanek J."/>
            <person name="Nedelnik J."/>
            <person name="Repkova J."/>
        </authorList>
    </citation>
    <scope>NUCLEOTIDE SEQUENCE [LARGE SCALE GENOMIC DNA]</scope>
    <source>
        <strain evidence="2">cv. 10/8</strain>
        <tissue evidence="1">Leaf</tissue>
    </source>
</reference>
<accession>A0A392QUD1</accession>
<organism evidence="1 2">
    <name type="scientific">Trifolium medium</name>
    <dbReference type="NCBI Taxonomy" id="97028"/>
    <lineage>
        <taxon>Eukaryota</taxon>
        <taxon>Viridiplantae</taxon>
        <taxon>Streptophyta</taxon>
        <taxon>Embryophyta</taxon>
        <taxon>Tracheophyta</taxon>
        <taxon>Spermatophyta</taxon>
        <taxon>Magnoliopsida</taxon>
        <taxon>eudicotyledons</taxon>
        <taxon>Gunneridae</taxon>
        <taxon>Pentapetalae</taxon>
        <taxon>rosids</taxon>
        <taxon>fabids</taxon>
        <taxon>Fabales</taxon>
        <taxon>Fabaceae</taxon>
        <taxon>Papilionoideae</taxon>
        <taxon>50 kb inversion clade</taxon>
        <taxon>NPAAA clade</taxon>
        <taxon>Hologalegina</taxon>
        <taxon>IRL clade</taxon>
        <taxon>Trifolieae</taxon>
        <taxon>Trifolium</taxon>
    </lineage>
</organism>
<evidence type="ECO:0000313" key="2">
    <source>
        <dbReference type="Proteomes" id="UP000265520"/>
    </source>
</evidence>
<dbReference type="EMBL" id="LXQA010159360">
    <property type="protein sequence ID" value="MCI27454.1"/>
    <property type="molecule type" value="Genomic_DNA"/>
</dbReference>
<dbReference type="Proteomes" id="UP000265520">
    <property type="component" value="Unassembled WGS sequence"/>
</dbReference>
<comment type="caution">
    <text evidence="1">The sequence shown here is derived from an EMBL/GenBank/DDBJ whole genome shotgun (WGS) entry which is preliminary data.</text>
</comment>
<feature type="non-terminal residue" evidence="1">
    <location>
        <position position="1"/>
    </location>
</feature>
<evidence type="ECO:0000313" key="1">
    <source>
        <dbReference type="EMBL" id="MCI27454.1"/>
    </source>
</evidence>
<proteinExistence type="predicted"/>
<name>A0A392QUD1_9FABA</name>